<keyword evidence="3" id="KW-1185">Reference proteome</keyword>
<name>A0A9X3MXB1_9ACTN</name>
<evidence type="ECO:0000313" key="3">
    <source>
        <dbReference type="Proteomes" id="UP001149140"/>
    </source>
</evidence>
<feature type="transmembrane region" description="Helical" evidence="1">
    <location>
        <begin position="132"/>
        <end position="151"/>
    </location>
</feature>
<feature type="transmembrane region" description="Helical" evidence="1">
    <location>
        <begin position="104"/>
        <end position="126"/>
    </location>
</feature>
<reference evidence="2" key="1">
    <citation type="submission" date="2022-10" db="EMBL/GenBank/DDBJ databases">
        <title>The WGS of Solirubrobacter ginsenosidimutans DSM 21036.</title>
        <authorList>
            <person name="Jiang Z."/>
        </authorList>
    </citation>
    <scope>NUCLEOTIDE SEQUENCE</scope>
    <source>
        <strain evidence="2">DSM 21036</strain>
    </source>
</reference>
<sequence length="619" mass="66015">MAGTILSAGQGTRDVPVTAPARSRTALRLTAAYLALVALYVAYSWTRATPFGFVDELVYGKLAQNLAHGQGLSYEGLSVTAYKTIYPFVIAPAWALFSDPDRAYHAALVINALLMPAVMFPAYAIARRVATPGWALVAAIAAAVAPAMAWSSLLMTEALAYPLAGLALFATVRTIARPGPATGIQALLACVAAATARSQLLALLVVLALAVMLDIARHGGDARARLREHRVLVALLGAGVAVALVLILGGYRESLIGNYSADVGRGSPLGDVLTYLPRYVTVLAVSSLLMPLIALGALATKRDAWRDPALGPVLVVATTAAVTFLLVGAWASATISPELRERYVFYPVPVLVALWVALPGRASARRVLVVAAILTAWLLPVFPGLYGDASAEWVGYTLNSLVQSLPVNLIWPAWLPGADFKLWAVAAAVMGVLTWWALLGGKRISTPLKALAFCIPVVAFGVGVVTARQHDLGAQASVQLALRPRPPDWIDRHVDGPAAFIATTEDSLRDQWHFELWNQRLDRAWRLSSVPAVSSIGQRCELDVGPDGTLTPSAAQQRVAADPAKPCAGAALPRYLVFWDRVHRISIPNAKLIYRDDAATLWKVPEGVVPRLKLLPAPR</sequence>
<comment type="caution">
    <text evidence="2">The sequence shown here is derived from an EMBL/GenBank/DDBJ whole genome shotgun (WGS) entry which is preliminary data.</text>
</comment>
<protein>
    <recommendedName>
        <fullName evidence="4">Glycosyltransferase RgtA/B/C/D-like domain-containing protein</fullName>
    </recommendedName>
</protein>
<feature type="transmembrane region" description="Helical" evidence="1">
    <location>
        <begin position="279"/>
        <end position="298"/>
    </location>
</feature>
<evidence type="ECO:0000313" key="2">
    <source>
        <dbReference type="EMBL" id="MDA0164751.1"/>
    </source>
</evidence>
<feature type="transmembrane region" description="Helical" evidence="1">
    <location>
        <begin position="450"/>
        <end position="467"/>
    </location>
</feature>
<evidence type="ECO:0000256" key="1">
    <source>
        <dbReference type="SAM" id="Phobius"/>
    </source>
</evidence>
<accession>A0A9X3MXB1</accession>
<dbReference type="AlphaFoldDB" id="A0A9X3MXB1"/>
<feature type="transmembrane region" description="Helical" evidence="1">
    <location>
        <begin position="367"/>
        <end position="386"/>
    </location>
</feature>
<feature type="transmembrane region" description="Helical" evidence="1">
    <location>
        <begin position="182"/>
        <end position="210"/>
    </location>
</feature>
<proteinExistence type="predicted"/>
<organism evidence="2 3">
    <name type="scientific">Solirubrobacter ginsenosidimutans</name>
    <dbReference type="NCBI Taxonomy" id="490573"/>
    <lineage>
        <taxon>Bacteria</taxon>
        <taxon>Bacillati</taxon>
        <taxon>Actinomycetota</taxon>
        <taxon>Thermoleophilia</taxon>
        <taxon>Solirubrobacterales</taxon>
        <taxon>Solirubrobacteraceae</taxon>
        <taxon>Solirubrobacter</taxon>
    </lineage>
</organism>
<keyword evidence="1" id="KW-1133">Transmembrane helix</keyword>
<dbReference type="Proteomes" id="UP001149140">
    <property type="component" value="Unassembled WGS sequence"/>
</dbReference>
<feature type="transmembrane region" description="Helical" evidence="1">
    <location>
        <begin position="310"/>
        <end position="331"/>
    </location>
</feature>
<feature type="transmembrane region" description="Helical" evidence="1">
    <location>
        <begin position="231"/>
        <end position="251"/>
    </location>
</feature>
<gene>
    <name evidence="2" type="ORF">OM076_31070</name>
</gene>
<feature type="transmembrane region" description="Helical" evidence="1">
    <location>
        <begin position="420"/>
        <end position="438"/>
    </location>
</feature>
<keyword evidence="1" id="KW-0812">Transmembrane</keyword>
<evidence type="ECO:0008006" key="4">
    <source>
        <dbReference type="Google" id="ProtNLM"/>
    </source>
</evidence>
<feature type="transmembrane region" description="Helical" evidence="1">
    <location>
        <begin position="343"/>
        <end position="360"/>
    </location>
</feature>
<feature type="transmembrane region" description="Helical" evidence="1">
    <location>
        <begin position="26"/>
        <end position="45"/>
    </location>
</feature>
<keyword evidence="1" id="KW-0472">Membrane</keyword>
<dbReference type="RefSeq" id="WP_270044001.1">
    <property type="nucleotide sequence ID" value="NZ_JAPDOD010000037.1"/>
</dbReference>
<dbReference type="EMBL" id="JAPDOD010000037">
    <property type="protein sequence ID" value="MDA0164751.1"/>
    <property type="molecule type" value="Genomic_DNA"/>
</dbReference>